<keyword evidence="2" id="KW-1185">Reference proteome</keyword>
<evidence type="ECO:0000313" key="2">
    <source>
        <dbReference type="Proteomes" id="UP000284338"/>
    </source>
</evidence>
<evidence type="ECO:0000313" key="1">
    <source>
        <dbReference type="EMBL" id="RJF58121.1"/>
    </source>
</evidence>
<dbReference type="AlphaFoldDB" id="A0AA93BZQ9"/>
<protein>
    <submittedName>
        <fullName evidence="1">DUF2655 domain-containing protein</fullName>
    </submittedName>
</protein>
<gene>
    <name evidence="1" type="ORF">D4100_04990</name>
</gene>
<dbReference type="AntiFam" id="ANF00070">
    <property type="entry name" value="Spurious family"/>
</dbReference>
<dbReference type="EMBL" id="QYYG01000001">
    <property type="protein sequence ID" value="RJF58121.1"/>
    <property type="molecule type" value="Genomic_DNA"/>
</dbReference>
<proteinExistence type="predicted"/>
<dbReference type="Proteomes" id="UP000284338">
    <property type="component" value="Unassembled WGS sequence"/>
</dbReference>
<reference evidence="1 2" key="1">
    <citation type="submission" date="2018-09" db="EMBL/GenBank/DDBJ databases">
        <title>Draft genome of a novel serratia sp. strain with antifungal activity.</title>
        <authorList>
            <person name="Dichmann S.I."/>
            <person name="Park B.P."/>
            <person name="Pathiraja D."/>
            <person name="Choi I.-G."/>
            <person name="Stougaard P."/>
            <person name="Hennessy R.C."/>
        </authorList>
    </citation>
    <scope>NUCLEOTIDE SEQUENCE [LARGE SCALE GENOMIC DNA]</scope>
    <source>
        <strain evidence="1 2">S40</strain>
    </source>
</reference>
<accession>A0AA93BZQ9</accession>
<name>A0AA93BZQ9_9GAMM</name>
<sequence>MIYVDRSDSVCRPSCNPQPANCLISHYVLRHCCVFAPSDKFYNSTVFPV</sequence>
<organism evidence="1 2">
    <name type="scientific">Serratia inhibens</name>
    <dbReference type="NCBI Taxonomy" id="2338073"/>
    <lineage>
        <taxon>Bacteria</taxon>
        <taxon>Pseudomonadati</taxon>
        <taxon>Pseudomonadota</taxon>
        <taxon>Gammaproteobacteria</taxon>
        <taxon>Enterobacterales</taxon>
        <taxon>Yersiniaceae</taxon>
        <taxon>Serratia</taxon>
    </lineage>
</organism>
<comment type="caution">
    <text evidence="1">The sequence shown here is derived from an EMBL/GenBank/DDBJ whole genome shotgun (WGS) entry which is preliminary data.</text>
</comment>